<keyword evidence="2" id="KW-0560">Oxidoreductase</keyword>
<dbReference type="Proteomes" id="UP000192738">
    <property type="component" value="Unassembled WGS sequence"/>
</dbReference>
<organism evidence="4 5">
    <name type="scientific">Sporomusa malonica</name>
    <dbReference type="NCBI Taxonomy" id="112901"/>
    <lineage>
        <taxon>Bacteria</taxon>
        <taxon>Bacillati</taxon>
        <taxon>Bacillota</taxon>
        <taxon>Negativicutes</taxon>
        <taxon>Selenomonadales</taxon>
        <taxon>Sporomusaceae</taxon>
        <taxon>Sporomusa</taxon>
    </lineage>
</organism>
<dbReference type="InterPro" id="IPR029479">
    <property type="entry name" value="Nitroreductase"/>
</dbReference>
<keyword evidence="5" id="KW-1185">Reference proteome</keyword>
<dbReference type="EMBL" id="FWXI01000001">
    <property type="protein sequence ID" value="SMC32490.1"/>
    <property type="molecule type" value="Genomic_DNA"/>
</dbReference>
<dbReference type="CDD" id="cd02062">
    <property type="entry name" value="Nitro_FMN_reductase"/>
    <property type="match status" value="1"/>
</dbReference>
<comment type="similarity">
    <text evidence="1">Belongs to the nitroreductase family.</text>
</comment>
<dbReference type="OrthoDB" id="9804207at2"/>
<dbReference type="InterPro" id="IPR023312">
    <property type="entry name" value="Put_nitroreductase_C_bac"/>
</dbReference>
<evidence type="ECO:0000256" key="2">
    <source>
        <dbReference type="ARBA" id="ARBA00023002"/>
    </source>
</evidence>
<dbReference type="Pfam" id="PF00881">
    <property type="entry name" value="Nitroreductase"/>
    <property type="match status" value="1"/>
</dbReference>
<evidence type="ECO:0000313" key="5">
    <source>
        <dbReference type="Proteomes" id="UP000192738"/>
    </source>
</evidence>
<gene>
    <name evidence="4" type="ORF">SAMN04488500_101111</name>
</gene>
<dbReference type="PANTHER" id="PTHR43673:SF10">
    <property type="entry name" value="NADH DEHYDROGENASE_NAD(P)H NITROREDUCTASE XCC3605-RELATED"/>
    <property type="match status" value="1"/>
</dbReference>
<feature type="domain" description="Nitroreductase" evidence="3">
    <location>
        <begin position="9"/>
        <end position="150"/>
    </location>
</feature>
<dbReference type="AlphaFoldDB" id="A0A1W1Y8F3"/>
<proteinExistence type="inferred from homology"/>
<name>A0A1W1Y8F3_9FIRM</name>
<accession>A0A1W1Y8F3</accession>
<dbReference type="GO" id="GO:0016491">
    <property type="term" value="F:oxidoreductase activity"/>
    <property type="evidence" value="ECO:0007669"/>
    <property type="project" value="UniProtKB-KW"/>
</dbReference>
<sequence length="189" mass="21082">MFSDIVKANRSYRRFFEQEAVTRDTLLTLVDYARLVPSGANKQALRYYIACEQPLNGQIFATLGWAGYLKEWQGPVAGERPAAYIVIVQEKGYKMGTSFDAGIAAQTILLGATEIGLGGCMIGNIQHAKLQAVLNLADSFEILLVIALGKPKEKVTIEEIETDGDIKYWRDENQVHHVPKRQLKDIVII</sequence>
<dbReference type="PANTHER" id="PTHR43673">
    <property type="entry name" value="NAD(P)H NITROREDUCTASE YDGI-RELATED"/>
    <property type="match status" value="1"/>
</dbReference>
<dbReference type="Gene3D" id="3.40.109.10">
    <property type="entry name" value="NADH Oxidase"/>
    <property type="match status" value="1"/>
</dbReference>
<dbReference type="InterPro" id="IPR000415">
    <property type="entry name" value="Nitroreductase-like"/>
</dbReference>
<dbReference type="SUPFAM" id="SSF55469">
    <property type="entry name" value="FMN-dependent nitroreductase-like"/>
    <property type="match status" value="1"/>
</dbReference>
<protein>
    <submittedName>
        <fullName evidence="4">Nitroreductase</fullName>
    </submittedName>
</protein>
<dbReference type="RefSeq" id="WP_084573644.1">
    <property type="nucleotide sequence ID" value="NZ_CP155572.1"/>
</dbReference>
<reference evidence="4 5" key="1">
    <citation type="submission" date="2017-04" db="EMBL/GenBank/DDBJ databases">
        <authorList>
            <person name="Afonso C.L."/>
            <person name="Miller P.J."/>
            <person name="Scott M.A."/>
            <person name="Spackman E."/>
            <person name="Goraichik I."/>
            <person name="Dimitrov K.M."/>
            <person name="Suarez D.L."/>
            <person name="Swayne D.E."/>
        </authorList>
    </citation>
    <scope>NUCLEOTIDE SEQUENCE [LARGE SCALE GENOMIC DNA]</scope>
    <source>
        <strain evidence="4 5">DSM 5090</strain>
    </source>
</reference>
<evidence type="ECO:0000313" key="4">
    <source>
        <dbReference type="EMBL" id="SMC32490.1"/>
    </source>
</evidence>
<evidence type="ECO:0000259" key="3">
    <source>
        <dbReference type="Pfam" id="PF00881"/>
    </source>
</evidence>
<dbReference type="Gene3D" id="2.20.180.10">
    <property type="entry name" value="putative fmn-dependent nitroreductase like domains"/>
    <property type="match status" value="1"/>
</dbReference>
<dbReference type="STRING" id="112901.SAMN04488500_101111"/>
<evidence type="ECO:0000256" key="1">
    <source>
        <dbReference type="ARBA" id="ARBA00007118"/>
    </source>
</evidence>